<dbReference type="Proteomes" id="UP001243330">
    <property type="component" value="Unassembled WGS sequence"/>
</dbReference>
<proteinExistence type="predicted"/>
<gene>
    <name evidence="6" type="ORF">CCHR01_00676</name>
</gene>
<feature type="repeat" description="ANK" evidence="3">
    <location>
        <begin position="1161"/>
        <end position="1193"/>
    </location>
</feature>
<dbReference type="PROSITE" id="PS50297">
    <property type="entry name" value="ANK_REP_REGION"/>
    <property type="match status" value="11"/>
</dbReference>
<dbReference type="InterPro" id="IPR036770">
    <property type="entry name" value="Ankyrin_rpt-contain_sf"/>
</dbReference>
<dbReference type="InterPro" id="IPR027417">
    <property type="entry name" value="P-loop_NTPase"/>
</dbReference>
<dbReference type="Gene3D" id="3.40.50.1580">
    <property type="entry name" value="Nucleoside phosphorylase domain"/>
    <property type="match status" value="1"/>
</dbReference>
<dbReference type="InterPro" id="IPR001969">
    <property type="entry name" value="Aspartic_peptidase_AS"/>
</dbReference>
<feature type="repeat" description="ANK" evidence="3">
    <location>
        <begin position="1615"/>
        <end position="1647"/>
    </location>
</feature>
<dbReference type="SUPFAM" id="SSF52540">
    <property type="entry name" value="P-loop containing nucleoside triphosphate hydrolases"/>
    <property type="match status" value="1"/>
</dbReference>
<feature type="repeat" description="ANK" evidence="3">
    <location>
        <begin position="1526"/>
        <end position="1558"/>
    </location>
</feature>
<dbReference type="Gene3D" id="1.25.40.20">
    <property type="entry name" value="Ankyrin repeat-containing domain"/>
    <property type="match status" value="7"/>
</dbReference>
<dbReference type="Pfam" id="PF12796">
    <property type="entry name" value="Ank_2"/>
    <property type="match status" value="8"/>
</dbReference>
<dbReference type="PROSITE" id="PS50088">
    <property type="entry name" value="ANK_REPEAT"/>
    <property type="match status" value="15"/>
</dbReference>
<name>A0AAD9AY52_9PEZI</name>
<keyword evidence="7" id="KW-1185">Reference proteome</keyword>
<comment type="caution">
    <text evidence="6">The sequence shown here is derived from an EMBL/GenBank/DDBJ whole genome shotgun (WGS) entry which is preliminary data.</text>
</comment>
<evidence type="ECO:0000256" key="2">
    <source>
        <dbReference type="ARBA" id="ARBA00023043"/>
    </source>
</evidence>
<evidence type="ECO:0000256" key="3">
    <source>
        <dbReference type="PROSITE-ProRule" id="PRU00023"/>
    </source>
</evidence>
<dbReference type="SUPFAM" id="SSF53167">
    <property type="entry name" value="Purine and uridine phosphorylases"/>
    <property type="match status" value="1"/>
</dbReference>
<feature type="repeat" description="ANK" evidence="3">
    <location>
        <begin position="1648"/>
        <end position="1680"/>
    </location>
</feature>
<dbReference type="Gene3D" id="3.40.50.300">
    <property type="entry name" value="P-loop containing nucleotide triphosphate hydrolases"/>
    <property type="match status" value="1"/>
</dbReference>
<reference evidence="6" key="1">
    <citation type="submission" date="2023-01" db="EMBL/GenBank/DDBJ databases">
        <title>Colletotrichum chrysophilum M932 genome sequence.</title>
        <authorList>
            <person name="Baroncelli R."/>
        </authorList>
    </citation>
    <scope>NUCLEOTIDE SEQUENCE</scope>
    <source>
        <strain evidence="6">M932</strain>
    </source>
</reference>
<feature type="domain" description="Nephrocystin 3-like N-terminal" evidence="5">
    <location>
        <begin position="374"/>
        <end position="540"/>
    </location>
</feature>
<feature type="repeat" description="ANK" evidence="3">
    <location>
        <begin position="1689"/>
        <end position="1721"/>
    </location>
</feature>
<feature type="repeat" description="ANK" evidence="3">
    <location>
        <begin position="1850"/>
        <end position="1882"/>
    </location>
</feature>
<dbReference type="InterPro" id="IPR054471">
    <property type="entry name" value="GPIID_WHD"/>
</dbReference>
<dbReference type="Pfam" id="PF24883">
    <property type="entry name" value="NPHP3_N"/>
    <property type="match status" value="1"/>
</dbReference>
<sequence>MSAEQYTVGWICAIKPEFVAAQEFLDEEHDAEGISAAVHDNNSYAFGRIGQHNVVIAVLPDGEYGTSSAATVARDMVHSFPNIRIGLMVGIGGGAPTSKDDVRLGDIVVSAPRGGNSGVFEYDFGKTIQEQAFQHTRHLDQPLNVVRTAVTNLQAQYERKGHNIQEAVTDITGKNKRLRKYRRPDPSTDVLYQSNYLHTSGTGDCTAGCGTDSDNIVLRAERDEDEGDDDPAVHYGLIASANQLMKDATVRDRLAAEKGVLCFEMEAAGLMNHFPCLVVRGICDYSDTHKNDNWHGYAAMTAAAYAKDLLGKILPSKVEAEKKLADAVESVKQEMHDFQETIFSNREDDEVMSWLRAPDQSSNHKLAMQSHHEGTGSWLLEDPIYRDWKATRSAFLWVSGIPGCGKTVLSSTLIEDVRSTYSSACLAYFYFDFNDSSKQTLNSLLRSLIQQCSQKNEASKACIHDLWKSRPARRDEQPTTQQLYDCLVKILNQSDETWVIIDALDECTTRDGSYVDGILSFIKQLKQDTIGSTHILVTSRSVEDIERSFTEWAQKECFISLQHSLIQDDIQAYIRHELQPGGRFDRWQGTPRLQQIESTLMAKVDGMFRWAACQLSSLARCIDHHTLLKELSSLPRDLDETYHRMIRDIPEENKSNATTVLRFLAFSNRPFTVEELADALAVNLSESPKFDPAFRMPRPTEICLYCPSMLLLARTRKRARDQLDGYKEVLEVRLAHFSVKEYLTSDRLHAELRPLIEPSISRASLADICVAYLSEIKDAMTKHQIEEAFPFASYSAQSWLDHAAASRSLGHEAENGGLILDFLSSDNVAYENWFVMFDPEASFKITKPASGLYYACLYGLVSEVKSLLSQHVAVNEQGGRQGYPIVVASDKGHIKIVDLLIANGADVNLKDPFDLTALHVAASGGYVEIVQLLLDANAEVNAMTAEYETSLGWACSNGHLKVVRLLLDWGAVMKPPGGMSVNVLQLACSYGHVEIVRLLLNKGADVNGLGEHSESPLESAAAYGDVRIVSLLLQHGASLTLLPNQIGDALESAAAYGDERIMRILLDAGISVGRSTERDDCASLADEEQDGHAMLALWVAAKNRHVGAVRMLLDAGVGPNNAWAKNNGILQRFYNPHGQQEVEIIKLLLDHGFDVNDSESADESALEGAVRAGRDDIVRLLIDRGANVNSHEARPGNTGSGPLFSACRHGEESLARLLLDTGADANSVRSNDTALQVAVYEGHRNIARLLLERGADTGRVAKRHYPIGHRFDDPLLRAYKMCDWESVQMLLDYGASLDTIAGESCKNHSFLEIVCLDNDMHAVKMLLHRGVDVSLGLPVACYQGYVALVEVMLDGGSDISIHNTRYGDPLGAASYGGHVEVVRLLIERGAPVDASSPIYGSALIAASSRGHEKVINALLDEGANLNSNIGSHEDPKESGMPQNFAKLWSPADENGNIPAIYGNALQAACHEGHEDTARLLINRGADVNGPGGCYGSALAATSYCGKASIVQLLLESGASANSPGGIHGNALLSACRRGREDIVRILINNGANEDLDESLSTAIRGGHTHAVQTILEICQNRVSLDSNNLKDAIKTYDDCLIGMILDTMGTLTEETGIGPLQAAAATGKRDLVQTLQDRGASLTAEKLDFNEALVNASAKGDIDVVNFLLELGANPNQQYDITSEGQRWMYSSALHAASQAGHLEITQLLLQSGADATSPGGKYQYLTRAVIVSYDMDRFEMRNKYGQDLEQDVVERFEAIVKMLFVHGVDARWVRQDYNECLYQSTCVGFGTIVKILIEKGADINFYFEKSNTDVLEAALWCGYLHIAWILVDQGRHIPDSHWERYYGAQRKTLLHFAAEYGRKDIVQGHVSKKLDVNIRDDRGQTPLHLAVINGYHEITRTLLENGAEPSTRHKDLSGQTPLTYARGIDLGDGRGPIGPHPLCVEVLTQWRPARLQVNGRINPL</sequence>
<feature type="repeat" description="ANK" evidence="3">
    <location>
        <begin position="1365"/>
        <end position="1397"/>
    </location>
</feature>
<feature type="repeat" description="ANK" evidence="3">
    <location>
        <begin position="1198"/>
        <end position="1230"/>
    </location>
</feature>
<dbReference type="InterPro" id="IPR051631">
    <property type="entry name" value="Ankyrin-KH/SAM_domain"/>
</dbReference>
<feature type="repeat" description="ANK" evidence="3">
    <location>
        <begin position="913"/>
        <end position="945"/>
    </location>
</feature>
<feature type="repeat" description="ANK" evidence="3">
    <location>
        <begin position="880"/>
        <end position="912"/>
    </location>
</feature>
<evidence type="ECO:0000256" key="1">
    <source>
        <dbReference type="ARBA" id="ARBA00022737"/>
    </source>
</evidence>
<dbReference type="InterPro" id="IPR002110">
    <property type="entry name" value="Ankyrin_rpt"/>
</dbReference>
<feature type="repeat" description="ANK" evidence="3">
    <location>
        <begin position="979"/>
        <end position="1011"/>
    </location>
</feature>
<dbReference type="PANTHER" id="PTHR23206">
    <property type="entry name" value="MASK PROTEIN"/>
    <property type="match status" value="1"/>
</dbReference>
<protein>
    <submittedName>
        <fullName evidence="6">Nacht and ankyrin domain protein</fullName>
    </submittedName>
</protein>
<evidence type="ECO:0000259" key="5">
    <source>
        <dbReference type="Pfam" id="PF24883"/>
    </source>
</evidence>
<evidence type="ECO:0000313" key="7">
    <source>
        <dbReference type="Proteomes" id="UP001243330"/>
    </source>
</evidence>
<dbReference type="PROSITE" id="PS00141">
    <property type="entry name" value="ASP_PROTEASE"/>
    <property type="match status" value="1"/>
</dbReference>
<dbReference type="GO" id="GO:0004190">
    <property type="term" value="F:aspartic-type endopeptidase activity"/>
    <property type="evidence" value="ECO:0007669"/>
    <property type="project" value="InterPro"/>
</dbReference>
<dbReference type="Pfam" id="PF22939">
    <property type="entry name" value="WHD_GPIID"/>
    <property type="match status" value="1"/>
</dbReference>
<dbReference type="GO" id="GO:0006508">
    <property type="term" value="P:proteolysis"/>
    <property type="evidence" value="ECO:0007669"/>
    <property type="project" value="InterPro"/>
</dbReference>
<dbReference type="GO" id="GO:0009116">
    <property type="term" value="P:nucleoside metabolic process"/>
    <property type="evidence" value="ECO:0007669"/>
    <property type="project" value="InterPro"/>
</dbReference>
<feature type="repeat" description="ANK" evidence="3">
    <location>
        <begin position="1883"/>
        <end position="1915"/>
    </location>
</feature>
<accession>A0AAD9AY52</accession>
<dbReference type="InterPro" id="IPR056884">
    <property type="entry name" value="NPHP3-like_N"/>
</dbReference>
<dbReference type="SUPFAM" id="SSF48403">
    <property type="entry name" value="Ankyrin repeat"/>
    <property type="match status" value="4"/>
</dbReference>
<dbReference type="EMBL" id="JAQOWY010000006">
    <property type="protein sequence ID" value="KAK1856706.1"/>
    <property type="molecule type" value="Genomic_DNA"/>
</dbReference>
<organism evidence="6 7">
    <name type="scientific">Colletotrichum chrysophilum</name>
    <dbReference type="NCBI Taxonomy" id="1836956"/>
    <lineage>
        <taxon>Eukaryota</taxon>
        <taxon>Fungi</taxon>
        <taxon>Dikarya</taxon>
        <taxon>Ascomycota</taxon>
        <taxon>Pezizomycotina</taxon>
        <taxon>Sordariomycetes</taxon>
        <taxon>Hypocreomycetidae</taxon>
        <taxon>Glomerellales</taxon>
        <taxon>Glomerellaceae</taxon>
        <taxon>Colletotrichum</taxon>
        <taxon>Colletotrichum gloeosporioides species complex</taxon>
    </lineage>
</organism>
<feature type="repeat" description="ANK" evidence="3">
    <location>
        <begin position="1463"/>
        <end position="1492"/>
    </location>
</feature>
<dbReference type="SMART" id="SM00248">
    <property type="entry name" value="ANK"/>
    <property type="match status" value="24"/>
</dbReference>
<feature type="domain" description="GPI inositol-deacylase winged helix" evidence="4">
    <location>
        <begin position="653"/>
        <end position="751"/>
    </location>
</feature>
<evidence type="ECO:0000313" key="6">
    <source>
        <dbReference type="EMBL" id="KAK1856706.1"/>
    </source>
</evidence>
<dbReference type="InterPro" id="IPR035994">
    <property type="entry name" value="Nucleoside_phosphorylase_sf"/>
</dbReference>
<feature type="repeat" description="ANK" evidence="3">
    <location>
        <begin position="1012"/>
        <end position="1044"/>
    </location>
</feature>
<keyword evidence="1" id="KW-0677">Repeat</keyword>
<dbReference type="PANTHER" id="PTHR23206:SF8">
    <property type="entry name" value="ANKYRIN REPEAT AND KH DOMAIN-CONTAINING 1"/>
    <property type="match status" value="1"/>
</dbReference>
<dbReference type="PRINTS" id="PR01415">
    <property type="entry name" value="ANKYRIN"/>
</dbReference>
<dbReference type="Pfam" id="PF00023">
    <property type="entry name" value="Ank"/>
    <property type="match status" value="1"/>
</dbReference>
<evidence type="ECO:0000259" key="4">
    <source>
        <dbReference type="Pfam" id="PF22939"/>
    </source>
</evidence>
<keyword evidence="2 3" id="KW-0040">ANK repeat</keyword>
<feature type="repeat" description="ANK" evidence="3">
    <location>
        <begin position="1230"/>
        <end position="1262"/>
    </location>
</feature>